<evidence type="ECO:0000259" key="2">
    <source>
        <dbReference type="Pfam" id="PF20441"/>
    </source>
</evidence>
<evidence type="ECO:0000313" key="3">
    <source>
        <dbReference type="EMBL" id="NVO55091.1"/>
    </source>
</evidence>
<dbReference type="InterPro" id="IPR046461">
    <property type="entry name" value="TerL_ATPase"/>
</dbReference>
<reference evidence="3 4" key="1">
    <citation type="submission" date="2020-06" db="EMBL/GenBank/DDBJ databases">
        <authorList>
            <person name="Cao W.R."/>
        </authorList>
    </citation>
    <scope>NUCLEOTIDE SEQUENCE [LARGE SCALE GENOMIC DNA]</scope>
    <source>
        <strain evidence="3 4">B1Z28</strain>
    </source>
</reference>
<comment type="caution">
    <text evidence="3">The sequence shown here is derived from an EMBL/GenBank/DDBJ whole genome shotgun (WGS) entry which is preliminary data.</text>
</comment>
<dbReference type="InterPro" id="IPR046462">
    <property type="entry name" value="TerL_nuclease"/>
</dbReference>
<sequence length="555" mass="61939">MSTVSTYPTWIDDGSPIADPLGHGQRAVTFLKRLRHPAAVNDNRAPKAASVNRHPRAFQLAPFQERIVRRIYGPRHADGRRIVKTVFLMLPRGNRKTSLAAALSLLHVIGPEKVSSGQAIFAASDREQAGIGFREAAEIIRQDKRIVAATRIHDAFNSAKQITHRDSSARLRAVSSDGRAQHGTTPAFVLADEIHAWKGRDLWEALKSGLAKTDDSLLVIATTAGRSHETLAAEQYDYARRVALGEIDNPEFLPIIFAAEPDDDWQSENVWHRVNPGLKHGFPSLSGLRSLAKEAKDHPAERYSFQQYNLNIWHGNSRDPLFSMATYDARQFDDDETDLEALPCWIGVDMAKNGDTAAVVAAWRHDDDQITIKPWFFVPGEDLKERSDRDRVPYERWRDDGLITATPGPIIDPDAVEDHIRELAARHNLQEIAFDPHLARQIMQHLHDDGLPVIELRQAPLSMGVAIGDLERTVNGRLIRHSGHPVLRHHFDSVVASRNETTGLVRMHKGKTTDRIDGAIAAAMAVHRAVAQESNQSKYNDPNYKSLADILEEAA</sequence>
<name>A0ABX2PLV5_9RHOB</name>
<keyword evidence="4" id="KW-1185">Reference proteome</keyword>
<dbReference type="Pfam" id="PF20441">
    <property type="entry name" value="TerL_nuclease"/>
    <property type="match status" value="1"/>
</dbReference>
<dbReference type="EMBL" id="JABXWT010000001">
    <property type="protein sequence ID" value="NVO55091.1"/>
    <property type="molecule type" value="Genomic_DNA"/>
</dbReference>
<dbReference type="InterPro" id="IPR027417">
    <property type="entry name" value="P-loop_NTPase"/>
</dbReference>
<dbReference type="PANTHER" id="PTHR41287">
    <property type="match status" value="1"/>
</dbReference>
<protein>
    <submittedName>
        <fullName evidence="3">Terminase large subunit</fullName>
    </submittedName>
</protein>
<feature type="domain" description="Terminase large subunit-like endonuclease" evidence="2">
    <location>
        <begin position="257"/>
        <end position="533"/>
    </location>
</feature>
<evidence type="ECO:0000259" key="1">
    <source>
        <dbReference type="Pfam" id="PF03354"/>
    </source>
</evidence>
<dbReference type="PANTHER" id="PTHR41287:SF1">
    <property type="entry name" value="PROTEIN YMFN"/>
    <property type="match status" value="1"/>
</dbReference>
<dbReference type="InterPro" id="IPR005021">
    <property type="entry name" value="Terminase_largesu-like"/>
</dbReference>
<dbReference type="Gene3D" id="3.30.420.240">
    <property type="match status" value="1"/>
</dbReference>
<dbReference type="RefSeq" id="WP_176862124.1">
    <property type="nucleotide sequence ID" value="NZ_JABXWT010000001.1"/>
</dbReference>
<evidence type="ECO:0000313" key="4">
    <source>
        <dbReference type="Proteomes" id="UP000630805"/>
    </source>
</evidence>
<organism evidence="3 4">
    <name type="scientific">Ruegeria haliotis</name>
    <dbReference type="NCBI Taxonomy" id="2747601"/>
    <lineage>
        <taxon>Bacteria</taxon>
        <taxon>Pseudomonadati</taxon>
        <taxon>Pseudomonadota</taxon>
        <taxon>Alphaproteobacteria</taxon>
        <taxon>Rhodobacterales</taxon>
        <taxon>Roseobacteraceae</taxon>
        <taxon>Ruegeria</taxon>
    </lineage>
</organism>
<gene>
    <name evidence="3" type="ORF">HW561_04710</name>
</gene>
<accession>A0ABX2PLV5</accession>
<proteinExistence type="predicted"/>
<dbReference type="Pfam" id="PF03354">
    <property type="entry name" value="TerL_ATPase"/>
    <property type="match status" value="1"/>
</dbReference>
<dbReference type="Proteomes" id="UP000630805">
    <property type="component" value="Unassembled WGS sequence"/>
</dbReference>
<feature type="domain" description="Terminase large subunit-like ATPase" evidence="1">
    <location>
        <begin position="62"/>
        <end position="241"/>
    </location>
</feature>
<dbReference type="Gene3D" id="3.40.50.300">
    <property type="entry name" value="P-loop containing nucleotide triphosphate hydrolases"/>
    <property type="match status" value="1"/>
</dbReference>